<dbReference type="Pfam" id="PF01370">
    <property type="entry name" value="Epimerase"/>
    <property type="match status" value="1"/>
</dbReference>
<dbReference type="Gene3D" id="3.40.50.720">
    <property type="entry name" value="NAD(P)-binding Rossmann-like Domain"/>
    <property type="match status" value="1"/>
</dbReference>
<evidence type="ECO:0000313" key="4">
    <source>
        <dbReference type="Proteomes" id="UP001242010"/>
    </source>
</evidence>
<keyword evidence="4" id="KW-1185">Reference proteome</keyword>
<organism evidence="3 4">
    <name type="scientific">Geothrix oryzae</name>
    <dbReference type="NCBI Taxonomy" id="2927975"/>
    <lineage>
        <taxon>Bacteria</taxon>
        <taxon>Pseudomonadati</taxon>
        <taxon>Acidobacteriota</taxon>
        <taxon>Holophagae</taxon>
        <taxon>Holophagales</taxon>
        <taxon>Holophagaceae</taxon>
        <taxon>Geothrix</taxon>
    </lineage>
</organism>
<evidence type="ECO:0000313" key="3">
    <source>
        <dbReference type="EMBL" id="BDU70721.1"/>
    </source>
</evidence>
<dbReference type="Proteomes" id="UP001242010">
    <property type="component" value="Chromosome"/>
</dbReference>
<dbReference type="InterPro" id="IPR001509">
    <property type="entry name" value="Epimerase_deHydtase"/>
</dbReference>
<protein>
    <submittedName>
        <fullName evidence="3">CDP-glucose 4,6-dehydratase</fullName>
    </submittedName>
</protein>
<dbReference type="InterPro" id="IPR036291">
    <property type="entry name" value="NAD(P)-bd_dom_sf"/>
</dbReference>
<gene>
    <name evidence="3" type="ORF">GETHOR_28220</name>
</gene>
<dbReference type="NCBIfam" id="TIGR02622">
    <property type="entry name" value="CDP_4_6_dhtase"/>
    <property type="match status" value="1"/>
</dbReference>
<dbReference type="Gene3D" id="3.90.25.10">
    <property type="entry name" value="UDP-galactose 4-epimerase, domain 1"/>
    <property type="match status" value="1"/>
</dbReference>
<evidence type="ECO:0000259" key="2">
    <source>
        <dbReference type="Pfam" id="PF01370"/>
    </source>
</evidence>
<dbReference type="InterPro" id="IPR013445">
    <property type="entry name" value="CDP_4_6_deHydtase"/>
</dbReference>
<reference evidence="4" key="1">
    <citation type="journal article" date="2023" name="Int. J. Syst. Evol. Microbiol.">
        <title>Mesoterricola silvestris gen. nov., sp. nov., Mesoterricola sediminis sp. nov., Geothrix oryzae sp. nov., Geothrix edaphica sp. nov., Geothrix rubra sp. nov., and Geothrix limicola sp. nov., six novel members of Acidobacteriota isolated from soils.</title>
        <authorList>
            <person name="Itoh H."/>
            <person name="Sugisawa Y."/>
            <person name="Mise K."/>
            <person name="Xu Z."/>
            <person name="Kuniyasu M."/>
            <person name="Ushijima N."/>
            <person name="Kawano K."/>
            <person name="Kobayashi E."/>
            <person name="Shiratori Y."/>
            <person name="Masuda Y."/>
            <person name="Senoo K."/>
        </authorList>
    </citation>
    <scope>NUCLEOTIDE SEQUENCE [LARGE SCALE GENOMIC DNA]</scope>
    <source>
        <strain evidence="4">Red222</strain>
    </source>
</reference>
<comment type="similarity">
    <text evidence="1">Belongs to the NAD(P)-dependent epimerase/dehydratase family.</text>
</comment>
<name>A0ABM8DUI0_9BACT</name>
<accession>A0ABM8DUI0</accession>
<dbReference type="RefSeq" id="WP_286354420.1">
    <property type="nucleotide sequence ID" value="NZ_AP027079.1"/>
</dbReference>
<proteinExistence type="inferred from homology"/>
<dbReference type="EMBL" id="AP027079">
    <property type="protein sequence ID" value="BDU70721.1"/>
    <property type="molecule type" value="Genomic_DNA"/>
</dbReference>
<dbReference type="SUPFAM" id="SSF51735">
    <property type="entry name" value="NAD(P)-binding Rossmann-fold domains"/>
    <property type="match status" value="1"/>
</dbReference>
<sequence length="347" mass="38216">MDLGEAYRGKRVLLTGHTGFKGAWLALWLRRLGAEVGAVALPPDTEPNLWSALGLENEVHSEYADIRDSGRLRALVDAFRPEFVFHLAAQALVLPSYEDPVGTFATNLMGTVNLLEACRHQPSIRAMVVVTSDKCYRQPGRHPFREDDPLGGEDPYSASKACAELATAAYRRAWFREGVGLATVRAGNVIGGGDWAAHRLVPDLMRAFQQGRTPGIRRPEARRPWQHVLDPLDGYLRLGAKLAADPGPWSGPWNVGPSPEQAWTVAQVADACCRAWGGTATWILEGAPSGLEAERLELDSSRIRECLGWMPRWTVEAAIERSVRWYRAFADGVPARVLCETDLEARG</sequence>
<feature type="domain" description="NAD-dependent epimerase/dehydratase" evidence="2">
    <location>
        <begin position="12"/>
        <end position="247"/>
    </location>
</feature>
<evidence type="ECO:0000256" key="1">
    <source>
        <dbReference type="ARBA" id="ARBA00007637"/>
    </source>
</evidence>
<dbReference type="PANTHER" id="PTHR43000">
    <property type="entry name" value="DTDP-D-GLUCOSE 4,6-DEHYDRATASE-RELATED"/>
    <property type="match status" value="1"/>
</dbReference>